<keyword evidence="2 6" id="KW-0540">Nuclease</keyword>
<reference evidence="8 9" key="1">
    <citation type="submission" date="2019-06" db="EMBL/GenBank/DDBJ databases">
        <title>Sequencing the genomes of 1000 actinobacteria strains.</title>
        <authorList>
            <person name="Klenk H.-P."/>
        </authorList>
    </citation>
    <scope>NUCLEOTIDE SEQUENCE [LARGE SCALE GENOMIC DNA]</scope>
    <source>
        <strain evidence="8 9">DSM 46837</strain>
    </source>
</reference>
<dbReference type="Gene3D" id="3.40.50.1010">
    <property type="entry name" value="5'-nuclease"/>
    <property type="match status" value="1"/>
</dbReference>
<comment type="cofactor">
    <cofactor evidence="6">
        <name>Mg(2+)</name>
        <dbReference type="ChEBI" id="CHEBI:18420"/>
    </cofactor>
</comment>
<dbReference type="GO" id="GO:0016075">
    <property type="term" value="P:rRNA catabolic process"/>
    <property type="evidence" value="ECO:0007669"/>
    <property type="project" value="TreeGrafter"/>
</dbReference>
<dbReference type="PANTHER" id="PTHR42188:SF1">
    <property type="entry name" value="23S RRNA-SPECIFIC ENDONUCLEASE VAPC20"/>
    <property type="match status" value="1"/>
</dbReference>
<feature type="binding site" evidence="6">
    <location>
        <position position="98"/>
    </location>
    <ligand>
        <name>Mg(2+)</name>
        <dbReference type="ChEBI" id="CHEBI:18420"/>
    </ligand>
</feature>
<dbReference type="GO" id="GO:0000287">
    <property type="term" value="F:magnesium ion binding"/>
    <property type="evidence" value="ECO:0007669"/>
    <property type="project" value="UniProtKB-UniRule"/>
</dbReference>
<dbReference type="Pfam" id="PF01850">
    <property type="entry name" value="PIN"/>
    <property type="match status" value="1"/>
</dbReference>
<evidence type="ECO:0000256" key="3">
    <source>
        <dbReference type="ARBA" id="ARBA00022723"/>
    </source>
</evidence>
<evidence type="ECO:0000256" key="6">
    <source>
        <dbReference type="HAMAP-Rule" id="MF_00265"/>
    </source>
</evidence>
<evidence type="ECO:0000256" key="2">
    <source>
        <dbReference type="ARBA" id="ARBA00022722"/>
    </source>
</evidence>
<evidence type="ECO:0000256" key="1">
    <source>
        <dbReference type="ARBA" id="ARBA00022649"/>
    </source>
</evidence>
<evidence type="ECO:0000313" key="9">
    <source>
        <dbReference type="Proteomes" id="UP000319865"/>
    </source>
</evidence>
<comment type="function">
    <text evidence="6">Toxic component of a toxin-antitoxin (TA) system. An RNase.</text>
</comment>
<dbReference type="GO" id="GO:0004521">
    <property type="term" value="F:RNA endonuclease activity"/>
    <property type="evidence" value="ECO:0007669"/>
    <property type="project" value="InterPro"/>
</dbReference>
<comment type="caution">
    <text evidence="8">The sequence shown here is derived from an EMBL/GenBank/DDBJ whole genome shotgun (WGS) entry which is preliminary data.</text>
</comment>
<proteinExistence type="inferred from homology"/>
<evidence type="ECO:0000256" key="4">
    <source>
        <dbReference type="ARBA" id="ARBA00022801"/>
    </source>
</evidence>
<dbReference type="GO" id="GO:0090729">
    <property type="term" value="F:toxin activity"/>
    <property type="evidence" value="ECO:0007669"/>
    <property type="project" value="UniProtKB-KW"/>
</dbReference>
<dbReference type="OrthoDB" id="5184258at2"/>
<dbReference type="EMBL" id="VFQE01000002">
    <property type="protein sequence ID" value="TQN37432.1"/>
    <property type="molecule type" value="Genomic_DNA"/>
</dbReference>
<dbReference type="HAMAP" id="MF_00265">
    <property type="entry name" value="VapC_Nob1"/>
    <property type="match status" value="1"/>
</dbReference>
<dbReference type="PANTHER" id="PTHR42188">
    <property type="entry name" value="23S RRNA-SPECIFIC ENDONUCLEASE VAPC20"/>
    <property type="match status" value="1"/>
</dbReference>
<evidence type="ECO:0000256" key="5">
    <source>
        <dbReference type="ARBA" id="ARBA00022842"/>
    </source>
</evidence>
<accession>A0A543P009</accession>
<keyword evidence="3 6" id="KW-0479">Metal-binding</keyword>
<organism evidence="8 9">
    <name type="scientific">Blastococcus colisei</name>
    <dbReference type="NCBI Taxonomy" id="1564162"/>
    <lineage>
        <taxon>Bacteria</taxon>
        <taxon>Bacillati</taxon>
        <taxon>Actinomycetota</taxon>
        <taxon>Actinomycetes</taxon>
        <taxon>Geodermatophilales</taxon>
        <taxon>Geodermatophilaceae</taxon>
        <taxon>Blastococcus</taxon>
    </lineage>
</organism>
<dbReference type="InterPro" id="IPR029060">
    <property type="entry name" value="PIN-like_dom_sf"/>
</dbReference>
<keyword evidence="9" id="KW-1185">Reference proteome</keyword>
<keyword evidence="4 6" id="KW-0378">Hydrolase</keyword>
<dbReference type="SUPFAM" id="SSF88723">
    <property type="entry name" value="PIN domain-like"/>
    <property type="match status" value="1"/>
</dbReference>
<keyword evidence="1 6" id="KW-1277">Toxin-antitoxin system</keyword>
<comment type="similarity">
    <text evidence="6">Belongs to the PINc/VapC protein family.</text>
</comment>
<dbReference type="AlphaFoldDB" id="A0A543P009"/>
<dbReference type="InterPro" id="IPR002716">
    <property type="entry name" value="PIN_dom"/>
</dbReference>
<evidence type="ECO:0000259" key="7">
    <source>
        <dbReference type="Pfam" id="PF01850"/>
    </source>
</evidence>
<name>A0A543P009_9ACTN</name>
<keyword evidence="5 6" id="KW-0460">Magnesium</keyword>
<gene>
    <name evidence="6" type="primary">vapC</name>
    <name evidence="8" type="ORF">FHU33_4084</name>
</gene>
<dbReference type="EC" id="3.1.-.-" evidence="6"/>
<sequence length="141" mass="15541">MILLDTNLLVAAARTADTNHHSAARLLETLVEPRLVPPTVVAEVCYLLSEWGGPDAEVRFLRDFRPGGLRLVELTDTDVARMADLAERYADLRLGGTDASIIAIAERLGIHRIATFDRRHFTVVRPAHVEAFTLLPEATSS</sequence>
<dbReference type="Proteomes" id="UP000319865">
    <property type="component" value="Unassembled WGS sequence"/>
</dbReference>
<keyword evidence="6" id="KW-0800">Toxin</keyword>
<protein>
    <recommendedName>
        <fullName evidence="6">Ribonuclease VapC</fullName>
        <shortName evidence="6">RNase VapC</shortName>
        <ecNumber evidence="6">3.1.-.-</ecNumber>
    </recommendedName>
    <alternativeName>
        <fullName evidence="6">Toxin VapC</fullName>
    </alternativeName>
</protein>
<feature type="domain" description="PIN" evidence="7">
    <location>
        <begin position="2"/>
        <end position="121"/>
    </location>
</feature>
<feature type="binding site" evidence="6">
    <location>
        <position position="5"/>
    </location>
    <ligand>
        <name>Mg(2+)</name>
        <dbReference type="ChEBI" id="CHEBI:18420"/>
    </ligand>
</feature>
<evidence type="ECO:0000313" key="8">
    <source>
        <dbReference type="EMBL" id="TQN37432.1"/>
    </source>
</evidence>
<dbReference type="InterPro" id="IPR022907">
    <property type="entry name" value="VapC_family"/>
</dbReference>
<dbReference type="GO" id="GO:0016787">
    <property type="term" value="F:hydrolase activity"/>
    <property type="evidence" value="ECO:0007669"/>
    <property type="project" value="UniProtKB-KW"/>
</dbReference>
<dbReference type="InterPro" id="IPR039018">
    <property type="entry name" value="VapC20-like"/>
</dbReference>
<dbReference type="RefSeq" id="WP_142027401.1">
    <property type="nucleotide sequence ID" value="NZ_VFQE01000002.1"/>
</dbReference>